<reference evidence="4 5" key="1">
    <citation type="journal article" date="2022" name="Int. J. Syst. Evol. Microbiol.">
        <title>Apilactobacillus apisilvae sp. nov., Nicolia spurrieriana gen. nov. sp. nov., Bombilactobacillus folatiphilus sp. nov. and Bombilactobacillus thymidiniphilus sp. nov., four new lactic acid bacterial isolates from stingless bees Tetragonula carbonaria and Austroplebeia australis.</title>
        <authorList>
            <person name="Oliphant S.A."/>
            <person name="Watson-Haigh N.S."/>
            <person name="Sumby K.M."/>
            <person name="Gardner J."/>
            <person name="Groom S."/>
            <person name="Jiranek V."/>
        </authorList>
    </citation>
    <scope>NUCLEOTIDE SEQUENCE [LARGE SCALE GENOMIC DNA]</scope>
    <source>
        <strain evidence="4 5">SG4_A1</strain>
    </source>
</reference>
<protein>
    <submittedName>
        <fullName evidence="4">DnaD domain protein</fullName>
    </submittedName>
</protein>
<sequence>MMKQKMIDPMQGYWVIAEQTLTDLDRKVLIDLYQPLVGSDALSLYQLLWGHQVALLSDRKAHAQLLNLLDIDATAFYVARIKLEAVGLLRTFSSQDSWGDYLIYQLTPPATPKEFFQTNILKTFLYEKIGQNDFKLLQQKYCPTPRKLTAATEITQSFFDVFQLSNKNLLTADEKQSKSINANVPQYNTKQMATFDWDFLQQLVAQYQITTADVMRHQSELFNLHVFYGVSEMELANLLGRTVNRNTNQIDMTNLQRQTQKAYEQRVNLRPTLNQKATVANNQDLSQFTTTQRELIKQANQLSPAEFLAMQKHSKNGDVVYSSETRVLRQLQSREVLSAPVLNILVAYVLENSSTLTQSFVEKVASDWVQHKVQDAPGAVKRIQDFATKKNSAAPKYRKTNNQKVETGTDWAKHKVTNVDQTELQKLQQQLKDHS</sequence>
<comment type="similarity">
    <text evidence="1">Belongs to the DnaB/DnaD family.</text>
</comment>
<dbReference type="Pfam" id="PF07261">
    <property type="entry name" value="DnaB_2"/>
    <property type="match status" value="1"/>
</dbReference>
<feature type="domain" description="DnaB/C C-terminal" evidence="2">
    <location>
        <begin position="318"/>
        <end position="379"/>
    </location>
</feature>
<keyword evidence="5" id="KW-1185">Reference proteome</keyword>
<evidence type="ECO:0000256" key="1">
    <source>
        <dbReference type="ARBA" id="ARBA00093462"/>
    </source>
</evidence>
<organism evidence="4 5">
    <name type="scientific">Bombilactobacillus thymidiniphilus</name>
    <dbReference type="NCBI Taxonomy" id="2923363"/>
    <lineage>
        <taxon>Bacteria</taxon>
        <taxon>Bacillati</taxon>
        <taxon>Bacillota</taxon>
        <taxon>Bacilli</taxon>
        <taxon>Lactobacillales</taxon>
        <taxon>Lactobacillaceae</taxon>
        <taxon>Bombilactobacillus</taxon>
    </lineage>
</organism>
<gene>
    <name evidence="4" type="ORF">MOO47_06145</name>
</gene>
<dbReference type="EMBL" id="CP093365">
    <property type="protein sequence ID" value="UQS83355.1"/>
    <property type="molecule type" value="Genomic_DNA"/>
</dbReference>
<dbReference type="Proteomes" id="UP000831947">
    <property type="component" value="Chromosome"/>
</dbReference>
<dbReference type="Pfam" id="PF25888">
    <property type="entry name" value="WHD_DnaB"/>
    <property type="match status" value="1"/>
</dbReference>
<dbReference type="RefSeq" id="WP_249512581.1">
    <property type="nucleotide sequence ID" value="NZ_CP093365.1"/>
</dbReference>
<dbReference type="InterPro" id="IPR058660">
    <property type="entry name" value="WHD_DnaB"/>
</dbReference>
<proteinExistence type="inferred from homology"/>
<accession>A0ABY4PCN7</accession>
<feature type="domain" description="Replicative helicase loading/DNA remodeling protein DnaB N-terminal winged helix" evidence="3">
    <location>
        <begin position="9"/>
        <end position="261"/>
    </location>
</feature>
<dbReference type="InterPro" id="IPR006343">
    <property type="entry name" value="DnaB/C_C"/>
</dbReference>
<evidence type="ECO:0000313" key="5">
    <source>
        <dbReference type="Proteomes" id="UP000831947"/>
    </source>
</evidence>
<evidence type="ECO:0000313" key="4">
    <source>
        <dbReference type="EMBL" id="UQS83355.1"/>
    </source>
</evidence>
<name>A0ABY4PCN7_9LACO</name>
<evidence type="ECO:0000259" key="3">
    <source>
        <dbReference type="Pfam" id="PF25888"/>
    </source>
</evidence>
<evidence type="ECO:0000259" key="2">
    <source>
        <dbReference type="Pfam" id="PF07261"/>
    </source>
</evidence>